<sequence>MAFIATAAAAAVRRAAPTALFRVSPSVPVLVAPPARTGRGVVARAGGLLSAPGHCVVGGGVGRWAGGDGGGDRARRCLGGSSSCNGGGAPLAVGGAGGLAMAARAATSAGAGGTAAAGAKNKKAGGGAKKAAAGAGKKATAAKKPVAKAAKGAAASPAAARKKAKPAAVAAASASTTPRRALVIVESPAKARTIQRILGAAVGESGGGSNTTPRYIVESCVGHVRDLPSSAKQIPAAVKAEPWARLGVDVENGFRPLYVLMPKKSKIISALRAQLADCDELVLATDEDREGEAIAWHLVQLLRPDKAGVPVQRAVFHEITPAAVTAAFASMRSIDEHLVNAQETRRVLDRLAGYTMSPLLWQKISRGLSAGRVQSVAMSRIVAREHRRLAFVRADYAGARASVTAGGGAFEVVLVGLVGRRLASGKDFDPDTGKLWAVSAGAGSGADTDDEQRLSDSGAVDVDAEDVSDGNGDGDLAVGAAGGRKRAASSAKPVLQLTKTAGRSVVKALADADGWVVDDVTRKGARRRPPPPFITSTLQQEASRRLGFPAAKTMRVAQGLYERGLITYMRTDNPTLSEQAVAATRAAITSRYGEDALGAGRAGAKPKSAQEAHEAIRPAGEVFALPADAGLEGDDARLYALVFRRTLASQMADAAVDTTTITVRSPPLPPALRKQLQSAGKGGSAAEAGIVAADVDACGVFRASGTIVVSPGFLSVYNDTFGAPAADAAEVDASDSGLPSAPVSSSAMSARPGTSTTAAQVLPDVVPGEPVAVSALDLVEHTTTPPARYTDASLVKELEALGVGRPSTYASIVETLVLRGYVSRGTRETAGRLPPQALAPRLTAFVVDQLLRRYFPSFVDAAFTAEMERSLDAIAAGAADRQEYLSSYYLGSDGLAASVARMEKEIDTAWARRLVLPTAGSGAPAGRGTRAGAGAKRKKGDGGGLAAGAEVFVGPYGPYIELPRDVIDAGAGGAADGTREVIKASLPAATLADDLSADRLEQILSRALDPVIGTDPTSGLPVLVRTGRYGPYVQLGRDEDWVPEEKPKRKPTKKTAAAAAEAEAAAAAAAASAASGSSPALTADGKRIGKPKRASLLAGMDVGDVTLPTALRILSLPRLLGTHPTLGGEVKAGMGRFGPYVVHEGVFVSLKGAAAAPSTATAGAADGTPDGEGGVKDAPSATTAAAAGATPDATAADDGGPAAGDPDQWRQVLNVGLDEAVALLGRPRPPRRAYAGDKAKRVKASV</sequence>
<gene>
    <name evidence="1" type="ORF">I4F81_006726</name>
</gene>
<dbReference type="Proteomes" id="UP000798662">
    <property type="component" value="Chromosome 2"/>
</dbReference>
<accession>A0ACC3C2J5</accession>
<name>A0ACC3C2J5_PYRYE</name>
<dbReference type="EMBL" id="CM020619">
    <property type="protein sequence ID" value="KAK1864176.1"/>
    <property type="molecule type" value="Genomic_DNA"/>
</dbReference>
<protein>
    <submittedName>
        <fullName evidence="1">Uncharacterized protein</fullName>
    </submittedName>
</protein>
<evidence type="ECO:0000313" key="2">
    <source>
        <dbReference type="Proteomes" id="UP000798662"/>
    </source>
</evidence>
<reference evidence="1" key="1">
    <citation type="submission" date="2019-11" db="EMBL/GenBank/DDBJ databases">
        <title>Nori genome reveals adaptations in red seaweeds to the harsh intertidal environment.</title>
        <authorList>
            <person name="Wang D."/>
            <person name="Mao Y."/>
        </authorList>
    </citation>
    <scope>NUCLEOTIDE SEQUENCE</scope>
    <source>
        <tissue evidence="1">Gametophyte</tissue>
    </source>
</reference>
<organism evidence="1 2">
    <name type="scientific">Pyropia yezoensis</name>
    <name type="common">Susabi-nori</name>
    <name type="synonym">Porphyra yezoensis</name>
    <dbReference type="NCBI Taxonomy" id="2788"/>
    <lineage>
        <taxon>Eukaryota</taxon>
        <taxon>Rhodophyta</taxon>
        <taxon>Bangiophyceae</taxon>
        <taxon>Bangiales</taxon>
        <taxon>Bangiaceae</taxon>
        <taxon>Pyropia</taxon>
    </lineage>
</organism>
<keyword evidence="2" id="KW-1185">Reference proteome</keyword>
<comment type="caution">
    <text evidence="1">The sequence shown here is derived from an EMBL/GenBank/DDBJ whole genome shotgun (WGS) entry which is preliminary data.</text>
</comment>
<proteinExistence type="predicted"/>
<evidence type="ECO:0000313" key="1">
    <source>
        <dbReference type="EMBL" id="KAK1864176.1"/>
    </source>
</evidence>